<evidence type="ECO:0000313" key="2">
    <source>
        <dbReference type="Proteomes" id="UP001060215"/>
    </source>
</evidence>
<reference evidence="1 2" key="1">
    <citation type="journal article" date="2022" name="Plant J.">
        <title>Chromosome-level genome of Camellia lanceoleosa provides a valuable resource for understanding genome evolution and self-incompatibility.</title>
        <authorList>
            <person name="Gong W."/>
            <person name="Xiao S."/>
            <person name="Wang L."/>
            <person name="Liao Z."/>
            <person name="Chang Y."/>
            <person name="Mo W."/>
            <person name="Hu G."/>
            <person name="Li W."/>
            <person name="Zhao G."/>
            <person name="Zhu H."/>
            <person name="Hu X."/>
            <person name="Ji K."/>
            <person name="Xiang X."/>
            <person name="Song Q."/>
            <person name="Yuan D."/>
            <person name="Jin S."/>
            <person name="Zhang L."/>
        </authorList>
    </citation>
    <scope>NUCLEOTIDE SEQUENCE [LARGE SCALE GENOMIC DNA]</scope>
    <source>
        <strain evidence="1">SQ_2022a</strain>
    </source>
</reference>
<accession>A0ACC0FLP9</accession>
<evidence type="ECO:0000313" key="1">
    <source>
        <dbReference type="EMBL" id="KAI7989634.1"/>
    </source>
</evidence>
<proteinExistence type="predicted"/>
<dbReference type="Proteomes" id="UP001060215">
    <property type="component" value="Chromosome 14"/>
</dbReference>
<dbReference type="EMBL" id="CM045771">
    <property type="protein sequence ID" value="KAI7989634.1"/>
    <property type="molecule type" value="Genomic_DNA"/>
</dbReference>
<organism evidence="1 2">
    <name type="scientific">Camellia lanceoleosa</name>
    <dbReference type="NCBI Taxonomy" id="1840588"/>
    <lineage>
        <taxon>Eukaryota</taxon>
        <taxon>Viridiplantae</taxon>
        <taxon>Streptophyta</taxon>
        <taxon>Embryophyta</taxon>
        <taxon>Tracheophyta</taxon>
        <taxon>Spermatophyta</taxon>
        <taxon>Magnoliopsida</taxon>
        <taxon>eudicotyledons</taxon>
        <taxon>Gunneridae</taxon>
        <taxon>Pentapetalae</taxon>
        <taxon>asterids</taxon>
        <taxon>Ericales</taxon>
        <taxon>Theaceae</taxon>
        <taxon>Camellia</taxon>
    </lineage>
</organism>
<protein>
    <submittedName>
        <fullName evidence="1">Ankyrin repeat-containing protein BDA1</fullName>
    </submittedName>
</protein>
<name>A0ACC0FLP9_9ERIC</name>
<keyword evidence="2" id="KW-1185">Reference proteome</keyword>
<comment type="caution">
    <text evidence="1">The sequence shown here is derived from an EMBL/GenBank/DDBJ whole genome shotgun (WGS) entry which is preliminary data.</text>
</comment>
<gene>
    <name evidence="1" type="ORF">LOK49_LG13G00327</name>
</gene>
<sequence>MAQQQPPQQQQAPRERLMAAAEAGKIDGLYECIKDDPHVLDGIDKIPFVDTPLHIAASAGHAHFALEIMRLKPSFSKKLNPEGLSPLDLALRKREDLRRNLEDLDLPNREVLSNLRKKLTQIIRQLIKFDKELIRVKGRESFTPLHHVAEKGDIDLLAEFLLVCPESIMDRTIRDETALHIAVKNSKLEACEVLLGWLRRSLNLQLLNLKDEKGNTVLHIAVSNSQTEIVKLLPEESYMNMNKKNLEGLTAFGIAAKLRRERPSGATTEIEAILRGAGAFQSSSSPTHYSLAGFLKSPERRFEKIIKSRLFLETLLNPNFYSMTMETRNAILVVAVLVATSTYQAILSPPGGVRGLGGGDNNNQLTTNTNGTLINATIISTTGLPTSVSLFNVTIFTPSATTTTYNPANQVLYHYAAFKKDFTYGDFFTLFYFLNTVCFFFSIVTIVAVLPLKRHTFMLYSSISFLIMSYGCSFYVISPLHSNTYYFLIASYIFCILFVLRLIYPIAIGVLVIRVCMLRSHLWERVKMLKLCLKGRPQNQISHSQT</sequence>